<dbReference type="Pfam" id="PF12937">
    <property type="entry name" value="F-box-like"/>
    <property type="match status" value="1"/>
</dbReference>
<keyword evidence="3" id="KW-1185">Reference proteome</keyword>
<dbReference type="Gene3D" id="1.20.1280.50">
    <property type="match status" value="1"/>
</dbReference>
<protein>
    <recommendedName>
        <fullName evidence="1">F-box domain-containing protein</fullName>
    </recommendedName>
</protein>
<proteinExistence type="predicted"/>
<gene>
    <name evidence="2" type="ORF">EV702DRAFT_200095</name>
</gene>
<feature type="domain" description="F-box" evidence="1">
    <location>
        <begin position="86"/>
        <end position="142"/>
    </location>
</feature>
<organism evidence="2 3">
    <name type="scientific">Suillus placidus</name>
    <dbReference type="NCBI Taxonomy" id="48579"/>
    <lineage>
        <taxon>Eukaryota</taxon>
        <taxon>Fungi</taxon>
        <taxon>Dikarya</taxon>
        <taxon>Basidiomycota</taxon>
        <taxon>Agaricomycotina</taxon>
        <taxon>Agaricomycetes</taxon>
        <taxon>Agaricomycetidae</taxon>
        <taxon>Boletales</taxon>
        <taxon>Suillineae</taxon>
        <taxon>Suillaceae</taxon>
        <taxon>Suillus</taxon>
    </lineage>
</organism>
<name>A0A9P6ZWL2_9AGAM</name>
<comment type="caution">
    <text evidence="2">The sequence shown here is derived from an EMBL/GenBank/DDBJ whole genome shotgun (WGS) entry which is preliminary data.</text>
</comment>
<evidence type="ECO:0000313" key="2">
    <source>
        <dbReference type="EMBL" id="KAG1777906.1"/>
    </source>
</evidence>
<dbReference type="EMBL" id="JABBWD010000018">
    <property type="protein sequence ID" value="KAG1777906.1"/>
    <property type="molecule type" value="Genomic_DNA"/>
</dbReference>
<evidence type="ECO:0000313" key="3">
    <source>
        <dbReference type="Proteomes" id="UP000714275"/>
    </source>
</evidence>
<sequence length="383" mass="43203">MLAIDQVPGLGPPYCRSPKLDHSALELQDQDINTERHRELDAVSPETSNLVDSIMAKTKDLGQQLVDKQDKIAESANLDKGLGSAIGRLPAKVLSKIFDYHLIDSDHLSRGWDPSPMQLARVCRRWRDVAVGMAELWCKLSFYVDDGGREWERSAFYYDSWLKRSQDRPLSLQLCPGYAKGGTAKLRDLVQPYMSRVSSLDITFWDDIEPECLLADLPAALQEVTVCFGDCFDVSATAQYLSELPSTVRTLKVIDRTFSLDCLHSLYPVWAHLTHVEITVRPRNVLHVLLLCGNLSSCELTLGQPVSMSFDVQCKRFTHANLQSLCIICPGNFKFNPLPVLFDALILPRLRTLEIRYAFLSSPHEELQAFLKRSKCTLGDPDF</sequence>
<accession>A0A9P6ZWL2</accession>
<dbReference type="AlphaFoldDB" id="A0A9P6ZWL2"/>
<reference evidence="2" key="1">
    <citation type="journal article" date="2020" name="New Phytol.">
        <title>Comparative genomics reveals dynamic genome evolution in host specialist ectomycorrhizal fungi.</title>
        <authorList>
            <person name="Lofgren L.A."/>
            <person name="Nguyen N.H."/>
            <person name="Vilgalys R."/>
            <person name="Ruytinx J."/>
            <person name="Liao H.L."/>
            <person name="Branco S."/>
            <person name="Kuo A."/>
            <person name="LaButti K."/>
            <person name="Lipzen A."/>
            <person name="Andreopoulos W."/>
            <person name="Pangilinan J."/>
            <person name="Riley R."/>
            <person name="Hundley H."/>
            <person name="Na H."/>
            <person name="Barry K."/>
            <person name="Grigoriev I.V."/>
            <person name="Stajich J.E."/>
            <person name="Kennedy P.G."/>
        </authorList>
    </citation>
    <scope>NUCLEOTIDE SEQUENCE</scope>
    <source>
        <strain evidence="2">DOB743</strain>
    </source>
</reference>
<dbReference type="OrthoDB" id="2641623at2759"/>
<dbReference type="Proteomes" id="UP000714275">
    <property type="component" value="Unassembled WGS sequence"/>
</dbReference>
<dbReference type="InterPro" id="IPR001810">
    <property type="entry name" value="F-box_dom"/>
</dbReference>
<evidence type="ECO:0000259" key="1">
    <source>
        <dbReference type="Pfam" id="PF12937"/>
    </source>
</evidence>